<protein>
    <recommendedName>
        <fullName evidence="8">tRNA(Ile)-lysidine synthase</fullName>
        <ecNumber evidence="8">6.3.4.19</ecNumber>
    </recommendedName>
    <alternativeName>
        <fullName evidence="8">tRNA(Ile)-2-lysyl-cytidine synthase</fullName>
    </alternativeName>
    <alternativeName>
        <fullName evidence="8">tRNA(Ile)-lysidine synthetase</fullName>
    </alternativeName>
</protein>
<evidence type="ECO:0000256" key="3">
    <source>
        <dbReference type="ARBA" id="ARBA00022598"/>
    </source>
</evidence>
<accession>A0ABX7P482</accession>
<dbReference type="RefSeq" id="WP_206726855.1">
    <property type="nucleotide sequence ID" value="NZ_CP071090.1"/>
</dbReference>
<dbReference type="EC" id="6.3.4.19" evidence="8"/>
<comment type="subcellular location">
    <subcellularLocation>
        <location evidence="1 8">Cytoplasm</location>
    </subcellularLocation>
</comment>
<evidence type="ECO:0000256" key="7">
    <source>
        <dbReference type="ARBA" id="ARBA00048539"/>
    </source>
</evidence>
<evidence type="ECO:0000256" key="5">
    <source>
        <dbReference type="ARBA" id="ARBA00022741"/>
    </source>
</evidence>
<keyword evidence="12" id="KW-1185">Reference proteome</keyword>
<evidence type="ECO:0000256" key="4">
    <source>
        <dbReference type="ARBA" id="ARBA00022694"/>
    </source>
</evidence>
<evidence type="ECO:0000256" key="9">
    <source>
        <dbReference type="SAM" id="MobiDB-lite"/>
    </source>
</evidence>
<dbReference type="EMBL" id="CP071090">
    <property type="protein sequence ID" value="QSQ25300.1"/>
    <property type="molecule type" value="Genomic_DNA"/>
</dbReference>
<dbReference type="PANTHER" id="PTHR43033">
    <property type="entry name" value="TRNA(ILE)-LYSIDINE SYNTHASE-RELATED"/>
    <property type="match status" value="1"/>
</dbReference>
<feature type="region of interest" description="Disordered" evidence="9">
    <location>
        <begin position="430"/>
        <end position="468"/>
    </location>
</feature>
<evidence type="ECO:0000313" key="11">
    <source>
        <dbReference type="EMBL" id="QSQ25300.1"/>
    </source>
</evidence>
<evidence type="ECO:0000256" key="1">
    <source>
        <dbReference type="ARBA" id="ARBA00004496"/>
    </source>
</evidence>
<evidence type="ECO:0000256" key="2">
    <source>
        <dbReference type="ARBA" id="ARBA00022490"/>
    </source>
</evidence>
<dbReference type="NCBIfam" id="TIGR02432">
    <property type="entry name" value="lysidine_TilS_N"/>
    <property type="match status" value="1"/>
</dbReference>
<comment type="similarity">
    <text evidence="8">Belongs to the tRNA(Ile)-lysidine synthase family.</text>
</comment>
<dbReference type="InterPro" id="IPR014729">
    <property type="entry name" value="Rossmann-like_a/b/a_fold"/>
</dbReference>
<feature type="domain" description="Lysidine-tRNA(Ile) synthetase C-terminal" evidence="10">
    <location>
        <begin position="369"/>
        <end position="436"/>
    </location>
</feature>
<dbReference type="HAMAP" id="MF_01161">
    <property type="entry name" value="tRNA_Ile_lys_synt"/>
    <property type="match status" value="1"/>
</dbReference>
<dbReference type="Pfam" id="PF11734">
    <property type="entry name" value="TilS_C"/>
    <property type="match status" value="1"/>
</dbReference>
<comment type="function">
    <text evidence="8">Ligates lysine onto the cytidine present at position 34 of the AUA codon-specific tRNA(Ile) that contains the anticodon CAU, in an ATP-dependent manner. Cytidine is converted to lysidine, thus changing the amino acid specificity of the tRNA from methionine to isoleucine.</text>
</comment>
<keyword evidence="5 8" id="KW-0547">Nucleotide-binding</keyword>
<evidence type="ECO:0000313" key="12">
    <source>
        <dbReference type="Proteomes" id="UP000662747"/>
    </source>
</evidence>
<dbReference type="SUPFAM" id="SSF56037">
    <property type="entry name" value="PheT/TilS domain"/>
    <property type="match status" value="1"/>
</dbReference>
<keyword evidence="2 8" id="KW-0963">Cytoplasm</keyword>
<dbReference type="Gene3D" id="3.40.50.620">
    <property type="entry name" value="HUPs"/>
    <property type="match status" value="1"/>
</dbReference>
<dbReference type="PANTHER" id="PTHR43033:SF1">
    <property type="entry name" value="TRNA(ILE)-LYSIDINE SYNTHASE-RELATED"/>
    <property type="match status" value="1"/>
</dbReference>
<name>A0ABX7P482_9BACT</name>
<dbReference type="Gene3D" id="1.20.59.20">
    <property type="match status" value="1"/>
</dbReference>
<dbReference type="InterPro" id="IPR012796">
    <property type="entry name" value="Lysidine-tRNA-synth_C"/>
</dbReference>
<dbReference type="NCBIfam" id="TIGR02433">
    <property type="entry name" value="lysidine_TilS_C"/>
    <property type="match status" value="1"/>
</dbReference>
<dbReference type="SUPFAM" id="SSF82829">
    <property type="entry name" value="MesJ substrate recognition domain-like"/>
    <property type="match status" value="1"/>
</dbReference>
<gene>
    <name evidence="8 11" type="primary">tilS</name>
    <name evidence="11" type="ORF">JY651_10380</name>
</gene>
<evidence type="ECO:0000256" key="8">
    <source>
        <dbReference type="HAMAP-Rule" id="MF_01161"/>
    </source>
</evidence>
<organism evidence="11 12">
    <name type="scientific">Pyxidicoccus parkwayensis</name>
    <dbReference type="NCBI Taxonomy" id="2813578"/>
    <lineage>
        <taxon>Bacteria</taxon>
        <taxon>Pseudomonadati</taxon>
        <taxon>Myxococcota</taxon>
        <taxon>Myxococcia</taxon>
        <taxon>Myxococcales</taxon>
        <taxon>Cystobacterineae</taxon>
        <taxon>Myxococcaceae</taxon>
        <taxon>Pyxidicoccus</taxon>
    </lineage>
</organism>
<keyword evidence="3 8" id="KW-0436">Ligase</keyword>
<dbReference type="Proteomes" id="UP000662747">
    <property type="component" value="Chromosome"/>
</dbReference>
<feature type="binding site" evidence="8">
    <location>
        <begin position="34"/>
        <end position="39"/>
    </location>
    <ligand>
        <name>ATP</name>
        <dbReference type="ChEBI" id="CHEBI:30616"/>
    </ligand>
</feature>
<dbReference type="SMART" id="SM00977">
    <property type="entry name" value="TilS_C"/>
    <property type="match status" value="1"/>
</dbReference>
<comment type="catalytic activity">
    <reaction evidence="7 8">
        <text>cytidine(34) in tRNA(Ile2) + L-lysine + ATP = lysidine(34) in tRNA(Ile2) + AMP + diphosphate + H(+)</text>
        <dbReference type="Rhea" id="RHEA:43744"/>
        <dbReference type="Rhea" id="RHEA-COMP:10625"/>
        <dbReference type="Rhea" id="RHEA-COMP:10670"/>
        <dbReference type="ChEBI" id="CHEBI:15378"/>
        <dbReference type="ChEBI" id="CHEBI:30616"/>
        <dbReference type="ChEBI" id="CHEBI:32551"/>
        <dbReference type="ChEBI" id="CHEBI:33019"/>
        <dbReference type="ChEBI" id="CHEBI:82748"/>
        <dbReference type="ChEBI" id="CHEBI:83665"/>
        <dbReference type="ChEBI" id="CHEBI:456215"/>
        <dbReference type="EC" id="6.3.4.19"/>
    </reaction>
</comment>
<proteinExistence type="inferred from homology"/>
<comment type="domain">
    <text evidence="8">The N-terminal region contains the highly conserved SGGXDS motif, predicted to be a P-loop motif involved in ATP binding.</text>
</comment>
<keyword evidence="4 8" id="KW-0819">tRNA processing</keyword>
<evidence type="ECO:0000259" key="10">
    <source>
        <dbReference type="SMART" id="SM00977"/>
    </source>
</evidence>
<reference evidence="11 12" key="1">
    <citation type="submission" date="2021-02" db="EMBL/GenBank/DDBJ databases">
        <title>De Novo genome assembly of isolated myxobacteria.</title>
        <authorList>
            <person name="Stevens D.C."/>
        </authorList>
    </citation>
    <scope>NUCLEOTIDE SEQUENCE [LARGE SCALE GENOMIC DNA]</scope>
    <source>
        <strain evidence="12">SCPEA02</strain>
    </source>
</reference>
<dbReference type="SUPFAM" id="SSF52402">
    <property type="entry name" value="Adenine nucleotide alpha hydrolases-like"/>
    <property type="match status" value="1"/>
</dbReference>
<dbReference type="InterPro" id="IPR012795">
    <property type="entry name" value="tRNA_Ile_lys_synt_N"/>
</dbReference>
<dbReference type="InterPro" id="IPR011063">
    <property type="entry name" value="TilS/TtcA_N"/>
</dbReference>
<evidence type="ECO:0000256" key="6">
    <source>
        <dbReference type="ARBA" id="ARBA00022840"/>
    </source>
</evidence>
<dbReference type="GO" id="GO:0032267">
    <property type="term" value="F:tRNA(Ile)-lysidine synthase activity"/>
    <property type="evidence" value="ECO:0007669"/>
    <property type="project" value="UniProtKB-EC"/>
</dbReference>
<dbReference type="Pfam" id="PF01171">
    <property type="entry name" value="ATP_bind_3"/>
    <property type="match status" value="1"/>
</dbReference>
<dbReference type="CDD" id="cd01992">
    <property type="entry name" value="TilS_N"/>
    <property type="match status" value="1"/>
</dbReference>
<keyword evidence="6 8" id="KW-0067">ATP-binding</keyword>
<sequence length="468" mass="49809">MPRTRSQPPPLTKTLETAYRRLGLEGRSVLLAVSGGADSTALLVGTARLARTLRLRVEVATLDHGLRPESQAEVRAVARLAAEQGLPCHVRELHLRPGPALEARAREARYAMLEALRRERGLEAVATAHTASDQAETLLMRLARGSSLRGAGGIQASRAGLVRPLLEHTRGDVLAFLEAEGVAFWTDPMNADPSFFRTRIRQDALPALSRAAGYGVEARLAAFARHAAEDDALLSRMADEAWQRLLLKDGALDATGVRALEAPLRRRVLARLLDEAGVPAEDATLSRALFAVEHGGTASLGRRLVLRASSGRVRCVGPTPARITAVLHLEGGGARGALEGTGWGFCVEPAPPPSGVWSLALAKGTRWPLTVRTRQPGDRVRTPAGQRKLQDLLVDFRVPAEVRGAWPVVVDAGGEVLWLPGLWAPAPPGSPSGLSLWATPPGPSIQRTPPLCSGSSKESGDGRGPLNS</sequence>
<dbReference type="InterPro" id="IPR012094">
    <property type="entry name" value="tRNA_Ile_lys_synt"/>
</dbReference>